<dbReference type="GO" id="GO:0022857">
    <property type="term" value="F:transmembrane transporter activity"/>
    <property type="evidence" value="ECO:0007669"/>
    <property type="project" value="InterPro"/>
</dbReference>
<dbReference type="GO" id="GO:0016020">
    <property type="term" value="C:membrane"/>
    <property type="evidence" value="ECO:0007669"/>
    <property type="project" value="UniProtKB-SubCell"/>
</dbReference>
<feature type="transmembrane region" description="Helical" evidence="6">
    <location>
        <begin position="53"/>
        <end position="73"/>
    </location>
</feature>
<dbReference type="PANTHER" id="PTHR42718">
    <property type="entry name" value="MAJOR FACILITATOR SUPERFAMILY MULTIDRUG TRANSPORTER MFSC"/>
    <property type="match status" value="1"/>
</dbReference>
<keyword evidence="5 6" id="KW-0472">Membrane</keyword>
<feature type="transmembrane region" description="Helical" evidence="6">
    <location>
        <begin position="169"/>
        <end position="186"/>
    </location>
</feature>
<sequence length="501" mass="53357">MFQDNSSSTHDACWVLLAVCLAALALPLSFTGGALATHIIGVEFSASPSQLNWITNSFMLTFGSLMLPCGVLADVYGRKRLFISGVVLFALTSLMLNFSHGIGFFNLMRALQGVGAAAALSGGSAALAQEFSGHAQTWAFGMIGTTFGIGLAAGPVISGVLIAHFGWRSIFLLGVVIDCFALILALKKMRETRISTFIRFDWPGALTFVIAIASLTLALNTGPVYGWQSVVVISLFLLSLGAFISFGWLEKHASYPLLDLSLFKYGRFLGVQILPLSTCYCWVVLLVLLPLRFVGIEGYSEIQTGIIMLALSGPVLFIPSLAAFLAKYIQANILAGGGLLLAATGIYWLIHIPSNSPVTYLIAPLVLIGFGAGFPWGLMDGLSVTVVPRDKAGMASGIFNTTKVACEGITLAIVNALLATFILNTLRQSTHSENQIADAARLLATGNLNSAGHILNIATSTSLRQIYNDGFDTLLYVLTIMTLLAAACVFVLLSQKQKPLD</sequence>
<dbReference type="AlphaFoldDB" id="A0A0L0GRX6"/>
<protein>
    <recommendedName>
        <fullName evidence="7">Major facilitator superfamily (MFS) profile domain-containing protein</fullName>
    </recommendedName>
</protein>
<dbReference type="PATRIC" id="fig|379893.4.peg.324"/>
<comment type="caution">
    <text evidence="8">The sequence shown here is derived from an EMBL/GenBank/DDBJ whole genome shotgun (WGS) entry which is preliminary data.</text>
</comment>
<feature type="transmembrane region" description="Helical" evidence="6">
    <location>
        <begin position="140"/>
        <end position="163"/>
    </location>
</feature>
<evidence type="ECO:0000256" key="4">
    <source>
        <dbReference type="ARBA" id="ARBA00022989"/>
    </source>
</evidence>
<evidence type="ECO:0000256" key="6">
    <source>
        <dbReference type="SAM" id="Phobius"/>
    </source>
</evidence>
<dbReference type="Gene3D" id="1.20.1720.10">
    <property type="entry name" value="Multidrug resistance protein D"/>
    <property type="match status" value="1"/>
</dbReference>
<feature type="transmembrane region" description="Helical" evidence="6">
    <location>
        <begin position="404"/>
        <end position="423"/>
    </location>
</feature>
<feature type="transmembrane region" description="Helical" evidence="6">
    <location>
        <begin position="12"/>
        <end position="41"/>
    </location>
</feature>
<evidence type="ECO:0000259" key="7">
    <source>
        <dbReference type="PROSITE" id="PS50850"/>
    </source>
</evidence>
<dbReference type="CDD" id="cd17321">
    <property type="entry name" value="MFS_MMR_MDR_like"/>
    <property type="match status" value="1"/>
</dbReference>
<gene>
    <name evidence="8" type="ORF">GM31_01580</name>
</gene>
<proteinExistence type="predicted"/>
<feature type="transmembrane region" description="Helical" evidence="6">
    <location>
        <begin position="80"/>
        <end position="98"/>
    </location>
</feature>
<feature type="transmembrane region" description="Helical" evidence="6">
    <location>
        <begin position="198"/>
        <end position="219"/>
    </location>
</feature>
<comment type="subcellular location">
    <subcellularLocation>
        <location evidence="1">Membrane</location>
        <topology evidence="1">Multi-pass membrane protein</topology>
    </subcellularLocation>
</comment>
<dbReference type="RefSeq" id="WP_049857510.1">
    <property type="nucleotide sequence ID" value="NZ_JNGI01000124.1"/>
</dbReference>
<evidence type="ECO:0000313" key="8">
    <source>
        <dbReference type="EMBL" id="KNC91712.1"/>
    </source>
</evidence>
<dbReference type="InterPro" id="IPR020846">
    <property type="entry name" value="MFS_dom"/>
</dbReference>
<evidence type="ECO:0000256" key="2">
    <source>
        <dbReference type="ARBA" id="ARBA00022475"/>
    </source>
</evidence>
<feature type="domain" description="Major facilitator superfamily (MFS) profile" evidence="7">
    <location>
        <begin position="15"/>
        <end position="497"/>
    </location>
</feature>
<dbReference type="Gene3D" id="1.20.1250.20">
    <property type="entry name" value="MFS general substrate transporter like domains"/>
    <property type="match status" value="1"/>
</dbReference>
<dbReference type="PROSITE" id="PS50850">
    <property type="entry name" value="MFS"/>
    <property type="match status" value="1"/>
</dbReference>
<dbReference type="EMBL" id="JNGI01000124">
    <property type="protein sequence ID" value="KNC91712.1"/>
    <property type="molecule type" value="Genomic_DNA"/>
</dbReference>
<dbReference type="PRINTS" id="PR01036">
    <property type="entry name" value="TCRTETB"/>
</dbReference>
<evidence type="ECO:0000313" key="9">
    <source>
        <dbReference type="Proteomes" id="UP000037393"/>
    </source>
</evidence>
<feature type="transmembrane region" description="Helical" evidence="6">
    <location>
        <begin position="362"/>
        <end position="383"/>
    </location>
</feature>
<accession>A0A0L0GRX6</accession>
<dbReference type="InterPro" id="IPR036259">
    <property type="entry name" value="MFS_trans_sf"/>
</dbReference>
<dbReference type="SUPFAM" id="SSF103473">
    <property type="entry name" value="MFS general substrate transporter"/>
    <property type="match status" value="1"/>
</dbReference>
<evidence type="ECO:0000256" key="3">
    <source>
        <dbReference type="ARBA" id="ARBA00022692"/>
    </source>
</evidence>
<feature type="transmembrane region" description="Helical" evidence="6">
    <location>
        <begin position="333"/>
        <end position="350"/>
    </location>
</feature>
<dbReference type="Pfam" id="PF07690">
    <property type="entry name" value="MFS_1"/>
    <property type="match status" value="2"/>
</dbReference>
<evidence type="ECO:0000256" key="5">
    <source>
        <dbReference type="ARBA" id="ARBA00023136"/>
    </source>
</evidence>
<keyword evidence="9" id="KW-1185">Reference proteome</keyword>
<dbReference type="OrthoDB" id="2412976at2"/>
<feature type="transmembrane region" description="Helical" evidence="6">
    <location>
        <begin position="269"/>
        <end position="293"/>
    </location>
</feature>
<keyword evidence="4 6" id="KW-1133">Transmembrane helix</keyword>
<keyword evidence="2" id="KW-1003">Cell membrane</keyword>
<evidence type="ECO:0000256" key="1">
    <source>
        <dbReference type="ARBA" id="ARBA00004141"/>
    </source>
</evidence>
<dbReference type="PANTHER" id="PTHR42718:SF49">
    <property type="entry name" value="EXPORT PROTEIN"/>
    <property type="match status" value="1"/>
</dbReference>
<dbReference type="InterPro" id="IPR011701">
    <property type="entry name" value="MFS"/>
</dbReference>
<keyword evidence="3 6" id="KW-0812">Transmembrane</keyword>
<dbReference type="Proteomes" id="UP000037393">
    <property type="component" value="Unassembled WGS sequence"/>
</dbReference>
<feature type="transmembrane region" description="Helical" evidence="6">
    <location>
        <begin position="225"/>
        <end position="249"/>
    </location>
</feature>
<reference evidence="8 9" key="1">
    <citation type="journal article" date="2015" name="Appl. Environ. Microbiol.">
        <title>The Enterobacterium Trabulsiella odontotermitis Presents Novel Adaptations Related to Its Association with Fungus-Growing Termites.</title>
        <authorList>
            <person name="Sapountzis P."/>
            <person name="Gruntjes T."/>
            <person name="Otani S."/>
            <person name="Estevez J."/>
            <person name="da Costa R.R."/>
            <person name="Plunkett G.3rd."/>
            <person name="Perna N.T."/>
            <person name="Poulsen M."/>
        </authorList>
    </citation>
    <scope>NUCLEOTIDE SEQUENCE [LARGE SCALE GENOMIC DNA]</scope>
    <source>
        <strain evidence="8 9">12</strain>
    </source>
</reference>
<organism evidence="8 9">
    <name type="scientific">Trabulsiella odontotermitis</name>
    <dbReference type="NCBI Taxonomy" id="379893"/>
    <lineage>
        <taxon>Bacteria</taxon>
        <taxon>Pseudomonadati</taxon>
        <taxon>Pseudomonadota</taxon>
        <taxon>Gammaproteobacteria</taxon>
        <taxon>Enterobacterales</taxon>
        <taxon>Enterobacteriaceae</taxon>
        <taxon>Trabulsiella</taxon>
    </lineage>
</organism>
<feature type="transmembrane region" description="Helical" evidence="6">
    <location>
        <begin position="473"/>
        <end position="493"/>
    </location>
</feature>
<feature type="transmembrane region" description="Helical" evidence="6">
    <location>
        <begin position="305"/>
        <end position="326"/>
    </location>
</feature>
<name>A0A0L0GRX6_9ENTR</name>